<dbReference type="Gene3D" id="3.40.50.300">
    <property type="entry name" value="P-loop containing nucleotide triphosphate hydrolases"/>
    <property type="match status" value="1"/>
</dbReference>
<evidence type="ECO:0000256" key="7">
    <source>
        <dbReference type="ARBA" id="ARBA00023034"/>
    </source>
</evidence>
<proteinExistence type="inferred from homology"/>
<evidence type="ECO:0000256" key="4">
    <source>
        <dbReference type="ARBA" id="ARBA00022692"/>
    </source>
</evidence>
<dbReference type="KEGG" id="bbel:109478117"/>
<gene>
    <name evidence="13" type="primary">LOC109478117</name>
</gene>
<dbReference type="GO" id="GO:0001733">
    <property type="term" value="F:galactosylceramide sulfotransferase activity"/>
    <property type="evidence" value="ECO:0007669"/>
    <property type="project" value="InterPro"/>
</dbReference>
<dbReference type="Pfam" id="PF06990">
    <property type="entry name" value="Gal-3-0_sulfotr"/>
    <property type="match status" value="1"/>
</dbReference>
<feature type="compositionally biased region" description="Basic and acidic residues" evidence="10">
    <location>
        <begin position="52"/>
        <end position="61"/>
    </location>
</feature>
<evidence type="ECO:0000256" key="6">
    <source>
        <dbReference type="ARBA" id="ARBA00022989"/>
    </source>
</evidence>
<keyword evidence="3" id="KW-0808">Transferase</keyword>
<sequence>MVTEVSVLRTVCVCFGVILVLFLCTDWDSVVSLERWTDKLLPNFEHEQKIVGESTKEENVKGTHVARTPTSDGPREDNTSDDCSPRKNFVFMKVHKAGSSTTTPIVARYALRQNCTVMFPLARGTLSWPNLPRVDDYIHRPDEKYSVLFHHTVYNKEWMESKFPANTAYLAIIREPFSHLKSCFNYYRLDRILPFKNKTNPLREFLRNPAKYHTSVVLQGILVDNTRNAQAFDMGYPIEKAENMESGRAYIQQLGRDFTLVLILEYLDHSLVMLKRLMCWETRDILYATAPRNSKTYPYKSYQPTDAERETHRQWSQVDYAMYDHFNQTLWRKIKEQGPDFYEELAFFRQVNQDVNDFCSRQENHGKGQELPATKHFPKSLWSNAFDFNHHSCTLLSMDYSGIDTFIREAQDQQMLKKPCEQQKVVSKPNLYFVLDGRPAFNTLGDVMNYKAKKDTKPLNREQAKIIEMLKKSFQKCKKKQEGMEDFHHEVAGKFKVKSYEIPEEMLGLPEKAAWKL</sequence>
<keyword evidence="12" id="KW-1185">Reference proteome</keyword>
<keyword evidence="5" id="KW-0735">Signal-anchor</keyword>
<evidence type="ECO:0000256" key="8">
    <source>
        <dbReference type="ARBA" id="ARBA00023136"/>
    </source>
</evidence>
<comment type="similarity">
    <text evidence="2">Belongs to the galactose-3-O-sulfotransferase family.</text>
</comment>
<dbReference type="RefSeq" id="XP_019635163.1">
    <property type="nucleotide sequence ID" value="XM_019779604.1"/>
</dbReference>
<dbReference type="GO" id="GO:0009247">
    <property type="term" value="P:glycolipid biosynthetic process"/>
    <property type="evidence" value="ECO:0007669"/>
    <property type="project" value="InterPro"/>
</dbReference>
<feature type="transmembrane region" description="Helical" evidence="11">
    <location>
        <begin position="6"/>
        <end position="25"/>
    </location>
</feature>
<dbReference type="AlphaFoldDB" id="A0A6P4ZEL4"/>
<dbReference type="GeneID" id="109478117"/>
<keyword evidence="4 11" id="KW-0812">Transmembrane</keyword>
<keyword evidence="7" id="KW-0333">Golgi apparatus</keyword>
<keyword evidence="8 11" id="KW-0472">Membrane</keyword>
<protein>
    <submittedName>
        <fullName evidence="13">Galactosylceramide sulfotransferase-like</fullName>
    </submittedName>
</protein>
<name>A0A6P4ZEL4_BRABE</name>
<evidence type="ECO:0000313" key="12">
    <source>
        <dbReference type="Proteomes" id="UP000515135"/>
    </source>
</evidence>
<keyword evidence="6 11" id="KW-1133">Transmembrane helix</keyword>
<evidence type="ECO:0000256" key="10">
    <source>
        <dbReference type="SAM" id="MobiDB-lite"/>
    </source>
</evidence>
<dbReference type="InterPro" id="IPR009729">
    <property type="entry name" value="Gal-3-0_sulfotransfrase"/>
</dbReference>
<dbReference type="OrthoDB" id="10043666at2759"/>
<evidence type="ECO:0000313" key="13">
    <source>
        <dbReference type="RefSeq" id="XP_019635163.1"/>
    </source>
</evidence>
<evidence type="ECO:0000256" key="2">
    <source>
        <dbReference type="ARBA" id="ARBA00008124"/>
    </source>
</evidence>
<evidence type="ECO:0000256" key="11">
    <source>
        <dbReference type="SAM" id="Phobius"/>
    </source>
</evidence>
<accession>A0A6P4ZEL4</accession>
<evidence type="ECO:0000256" key="5">
    <source>
        <dbReference type="ARBA" id="ARBA00022968"/>
    </source>
</evidence>
<dbReference type="PANTHER" id="PTHR14647:SF87">
    <property type="entry name" value="PUTATIVE-RELATED"/>
    <property type="match status" value="1"/>
</dbReference>
<feature type="region of interest" description="Disordered" evidence="10">
    <location>
        <begin position="52"/>
        <end position="84"/>
    </location>
</feature>
<dbReference type="PANTHER" id="PTHR14647">
    <property type="entry name" value="GALACTOSE-3-O-SULFOTRANSFERASE"/>
    <property type="match status" value="1"/>
</dbReference>
<evidence type="ECO:0000256" key="9">
    <source>
        <dbReference type="ARBA" id="ARBA00023180"/>
    </source>
</evidence>
<dbReference type="Proteomes" id="UP000515135">
    <property type="component" value="Unplaced"/>
</dbReference>
<reference evidence="13" key="1">
    <citation type="submission" date="2025-08" db="UniProtKB">
        <authorList>
            <consortium name="RefSeq"/>
        </authorList>
    </citation>
    <scope>IDENTIFICATION</scope>
    <source>
        <tissue evidence="13">Gonad</tissue>
    </source>
</reference>
<dbReference type="InterPro" id="IPR027417">
    <property type="entry name" value="P-loop_NTPase"/>
</dbReference>
<evidence type="ECO:0000256" key="3">
    <source>
        <dbReference type="ARBA" id="ARBA00022679"/>
    </source>
</evidence>
<comment type="subcellular location">
    <subcellularLocation>
        <location evidence="1">Golgi apparatus membrane</location>
        <topology evidence="1">Single-pass type II membrane protein</topology>
    </subcellularLocation>
</comment>
<dbReference type="GO" id="GO:0000139">
    <property type="term" value="C:Golgi membrane"/>
    <property type="evidence" value="ECO:0007669"/>
    <property type="project" value="UniProtKB-SubCell"/>
</dbReference>
<organism evidence="12 13">
    <name type="scientific">Branchiostoma belcheri</name>
    <name type="common">Amphioxus</name>
    <dbReference type="NCBI Taxonomy" id="7741"/>
    <lineage>
        <taxon>Eukaryota</taxon>
        <taxon>Metazoa</taxon>
        <taxon>Chordata</taxon>
        <taxon>Cephalochordata</taxon>
        <taxon>Leptocardii</taxon>
        <taxon>Amphioxiformes</taxon>
        <taxon>Branchiostomatidae</taxon>
        <taxon>Branchiostoma</taxon>
    </lineage>
</organism>
<evidence type="ECO:0000256" key="1">
    <source>
        <dbReference type="ARBA" id="ARBA00004323"/>
    </source>
</evidence>
<keyword evidence="9" id="KW-0325">Glycoprotein</keyword>